<dbReference type="HOGENOM" id="CLU_012817_10_1_0"/>
<dbReference type="GO" id="GO:1990281">
    <property type="term" value="C:efflux pump complex"/>
    <property type="evidence" value="ECO:0007669"/>
    <property type="project" value="TreeGrafter"/>
</dbReference>
<keyword evidence="3" id="KW-0813">Transport</keyword>
<dbReference type="Pfam" id="PF02321">
    <property type="entry name" value="OEP"/>
    <property type="match status" value="2"/>
</dbReference>
<protein>
    <submittedName>
        <fullName evidence="10">Putative Outer membrane efflux protein</fullName>
    </submittedName>
</protein>
<dbReference type="STRING" id="330214.NIDE2718"/>
<evidence type="ECO:0000313" key="10">
    <source>
        <dbReference type="EMBL" id="CBK42424.1"/>
    </source>
</evidence>
<dbReference type="InterPro" id="IPR003423">
    <property type="entry name" value="OMP_efflux"/>
</dbReference>
<evidence type="ECO:0000256" key="4">
    <source>
        <dbReference type="ARBA" id="ARBA00022452"/>
    </source>
</evidence>
<dbReference type="InterPro" id="IPR051906">
    <property type="entry name" value="TolC-like"/>
</dbReference>
<dbReference type="PANTHER" id="PTHR30026:SF20">
    <property type="entry name" value="OUTER MEMBRANE PROTEIN TOLC"/>
    <property type="match status" value="1"/>
</dbReference>
<comment type="subcellular location">
    <subcellularLocation>
        <location evidence="1">Cell outer membrane</location>
    </subcellularLocation>
</comment>
<dbReference type="GO" id="GO:0015562">
    <property type="term" value="F:efflux transmembrane transporter activity"/>
    <property type="evidence" value="ECO:0007669"/>
    <property type="project" value="InterPro"/>
</dbReference>
<dbReference type="eggNOG" id="COG1538">
    <property type="taxonomic scope" value="Bacteria"/>
</dbReference>
<name>D8PGN7_9BACT</name>
<evidence type="ECO:0000256" key="7">
    <source>
        <dbReference type="ARBA" id="ARBA00023237"/>
    </source>
</evidence>
<dbReference type="Proteomes" id="UP000001660">
    <property type="component" value="Chromosome"/>
</dbReference>
<dbReference type="SUPFAM" id="SSF56954">
    <property type="entry name" value="Outer membrane efflux proteins (OEP)"/>
    <property type="match status" value="1"/>
</dbReference>
<keyword evidence="4" id="KW-1134">Transmembrane beta strand</keyword>
<evidence type="ECO:0000256" key="9">
    <source>
        <dbReference type="SAM" id="SignalP"/>
    </source>
</evidence>
<dbReference type="PANTHER" id="PTHR30026">
    <property type="entry name" value="OUTER MEMBRANE PROTEIN TOLC"/>
    <property type="match status" value="1"/>
</dbReference>
<evidence type="ECO:0000256" key="2">
    <source>
        <dbReference type="ARBA" id="ARBA00007613"/>
    </source>
</evidence>
<feature type="signal peptide" evidence="9">
    <location>
        <begin position="1"/>
        <end position="27"/>
    </location>
</feature>
<dbReference type="AlphaFoldDB" id="D8PGN7"/>
<keyword evidence="5" id="KW-0812">Transmembrane</keyword>
<keyword evidence="9" id="KW-0732">Signal</keyword>
<reference evidence="10 11" key="1">
    <citation type="journal article" date="2010" name="Proc. Natl. Acad. Sci. U.S.A.">
        <title>A Nitrospira metagenome illuminates the physiology and evolution of globally important nitrite-oxidizing bacteria.</title>
        <authorList>
            <person name="Lucker S."/>
            <person name="Wagner M."/>
            <person name="Maixner F."/>
            <person name="Pelletier E."/>
            <person name="Koch H."/>
            <person name="Vacherie B."/>
            <person name="Rattei T."/>
            <person name="Sinninghe Damste J."/>
            <person name="Spieck E."/>
            <person name="Le Paslier D."/>
            <person name="Daims H."/>
        </authorList>
    </citation>
    <scope>NUCLEOTIDE SEQUENCE [LARGE SCALE GENOMIC DNA]</scope>
</reference>
<organism evidence="10 11">
    <name type="scientific">Nitrospira defluvii</name>
    <dbReference type="NCBI Taxonomy" id="330214"/>
    <lineage>
        <taxon>Bacteria</taxon>
        <taxon>Pseudomonadati</taxon>
        <taxon>Nitrospirota</taxon>
        <taxon>Nitrospiria</taxon>
        <taxon>Nitrospirales</taxon>
        <taxon>Nitrospiraceae</taxon>
        <taxon>Nitrospira</taxon>
    </lineage>
</organism>
<evidence type="ECO:0000256" key="8">
    <source>
        <dbReference type="SAM" id="Coils"/>
    </source>
</evidence>
<accession>D8PGN7</accession>
<evidence type="ECO:0000256" key="1">
    <source>
        <dbReference type="ARBA" id="ARBA00004442"/>
    </source>
</evidence>
<feature type="coiled-coil region" evidence="8">
    <location>
        <begin position="201"/>
        <end position="228"/>
    </location>
</feature>
<evidence type="ECO:0000313" key="11">
    <source>
        <dbReference type="Proteomes" id="UP000001660"/>
    </source>
</evidence>
<feature type="chain" id="PRO_5003120022" evidence="9">
    <location>
        <begin position="28"/>
        <end position="445"/>
    </location>
</feature>
<evidence type="ECO:0000256" key="6">
    <source>
        <dbReference type="ARBA" id="ARBA00023136"/>
    </source>
</evidence>
<evidence type="ECO:0000256" key="5">
    <source>
        <dbReference type="ARBA" id="ARBA00022692"/>
    </source>
</evidence>
<gene>
    <name evidence="10" type="ORF">NIDE2718</name>
</gene>
<comment type="similarity">
    <text evidence="2">Belongs to the outer membrane factor (OMF) (TC 1.B.17) family.</text>
</comment>
<keyword evidence="11" id="KW-1185">Reference proteome</keyword>
<dbReference type="EMBL" id="FP929003">
    <property type="protein sequence ID" value="CBK42424.1"/>
    <property type="molecule type" value="Genomic_DNA"/>
</dbReference>
<evidence type="ECO:0000256" key="3">
    <source>
        <dbReference type="ARBA" id="ARBA00022448"/>
    </source>
</evidence>
<dbReference type="Gene3D" id="1.20.1600.10">
    <property type="entry name" value="Outer membrane efflux proteins (OEP)"/>
    <property type="match status" value="1"/>
</dbReference>
<dbReference type="KEGG" id="nde:NIDE2718"/>
<sequence>MKMYEKRRDVMAMIFSILLLSGVSAQAQPGGSVPDPLPELRLSLREAMEAAVDNNPNVRLLKERIETARAASKTQLGALLPNLSTNVRQTRQNIFLGTIGLAPVRTDPFSIFDARANVSQSLFSLSLIQRWRASREALKVAELESETTKFDTMSAVGLLYIETLKAEATVNTRNANMRLFEELLELARSRRGGGMGTGLDTARLEAQLENERQQLAAARYEVERLKVNILHGLGFAFDVRLTLTDALKLEVLEPPTIDEAVTVAMNQRMEVKAQQQRIKTASLTLNSTETERIPSLAAQGDYGLIGNRMHNTLDTYNIGLFLTVPLFDGAREGRISESRSQVNQETIRMRVVSNQVVLDVREALVTLSSAKEQLAISQVGLQAAMKELALAKERFTVLTAGSNFEVTNALYSLSRARDNTVDAMFRLNGARVNLARALGELDKLS</sequence>
<keyword evidence="7" id="KW-0998">Cell outer membrane</keyword>
<dbReference type="GO" id="GO:0015288">
    <property type="term" value="F:porin activity"/>
    <property type="evidence" value="ECO:0007669"/>
    <property type="project" value="TreeGrafter"/>
</dbReference>
<dbReference type="GO" id="GO:0009279">
    <property type="term" value="C:cell outer membrane"/>
    <property type="evidence" value="ECO:0007669"/>
    <property type="project" value="UniProtKB-SubCell"/>
</dbReference>
<keyword evidence="8" id="KW-0175">Coiled coil</keyword>
<proteinExistence type="inferred from homology"/>
<keyword evidence="6" id="KW-0472">Membrane</keyword>